<dbReference type="InterPro" id="IPR010982">
    <property type="entry name" value="Lambda_DNA-bd_dom_sf"/>
</dbReference>
<dbReference type="PROSITE" id="PS50943">
    <property type="entry name" value="HTH_CROC1"/>
    <property type="match status" value="1"/>
</dbReference>
<dbReference type="SMART" id="SM00530">
    <property type="entry name" value="HTH_XRE"/>
    <property type="match status" value="1"/>
</dbReference>
<feature type="domain" description="HTH cro/C1-type" evidence="1">
    <location>
        <begin position="5"/>
        <end position="59"/>
    </location>
</feature>
<dbReference type="InterPro" id="IPR001387">
    <property type="entry name" value="Cro/C1-type_HTH"/>
</dbReference>
<dbReference type="RefSeq" id="WP_218111354.1">
    <property type="nucleotide sequence ID" value="NZ_CP065383.1"/>
</dbReference>
<evidence type="ECO:0000313" key="3">
    <source>
        <dbReference type="Proteomes" id="UP000594463"/>
    </source>
</evidence>
<accession>A0A7T1AMZ0</accession>
<protein>
    <recommendedName>
        <fullName evidence="1">HTH cro/C1-type domain-containing protein</fullName>
    </recommendedName>
</protein>
<evidence type="ECO:0000313" key="2">
    <source>
        <dbReference type="EMBL" id="QPM68863.1"/>
    </source>
</evidence>
<dbReference type="Gene3D" id="1.10.260.40">
    <property type="entry name" value="lambda repressor-like DNA-binding domains"/>
    <property type="match status" value="1"/>
</dbReference>
<gene>
    <name evidence="2" type="ORF">RT761_02090</name>
</gene>
<dbReference type="AlphaFoldDB" id="A0A7T1AMZ0"/>
<reference evidence="2 3" key="1">
    <citation type="journal article" date="2021" name="Nat. Commun.">
        <title>Isolation of a member of the candidate phylum Atribacteria reveals a unique cell membrane structure.</title>
        <authorList>
            <person name="Taiki K."/>
            <person name="Nobu M.K."/>
            <person name="Kusada H."/>
            <person name="Meng X.-Y."/>
            <person name="Hosoki N."/>
            <person name="Uematsu K."/>
            <person name="Yoshioka H."/>
            <person name="Kamagata Y."/>
            <person name="Tamaki H."/>
        </authorList>
    </citation>
    <scope>NUCLEOTIDE SEQUENCE [LARGE SCALE GENOMIC DNA]</scope>
    <source>
        <strain evidence="2 3">RT761</strain>
    </source>
</reference>
<dbReference type="GO" id="GO:0003677">
    <property type="term" value="F:DNA binding"/>
    <property type="evidence" value="ECO:0007669"/>
    <property type="project" value="InterPro"/>
</dbReference>
<dbReference type="KEGG" id="alam:RT761_02090"/>
<organism evidence="2 3">
    <name type="scientific">Atribacter laminatus</name>
    <dbReference type="NCBI Taxonomy" id="2847778"/>
    <lineage>
        <taxon>Bacteria</taxon>
        <taxon>Pseudomonadati</taxon>
        <taxon>Atribacterota</taxon>
        <taxon>Atribacteria</taxon>
        <taxon>Atribacterales</taxon>
        <taxon>Atribacteraceae</taxon>
        <taxon>Atribacter</taxon>
    </lineage>
</organism>
<dbReference type="SUPFAM" id="SSF47413">
    <property type="entry name" value="lambda repressor-like DNA-binding domains"/>
    <property type="match status" value="1"/>
</dbReference>
<dbReference type="EMBL" id="CP065383">
    <property type="protein sequence ID" value="QPM68863.1"/>
    <property type="molecule type" value="Genomic_DNA"/>
</dbReference>
<keyword evidence="3" id="KW-1185">Reference proteome</keyword>
<sequence>MVNKMKFLRLSRGMKTWELGARVGCGEVFLNGVENERIKASSELLKKISNELGTTKEELFERVEIKAVGVK</sequence>
<evidence type="ECO:0000259" key="1">
    <source>
        <dbReference type="PROSITE" id="PS50943"/>
    </source>
</evidence>
<dbReference type="CDD" id="cd00093">
    <property type="entry name" value="HTH_XRE"/>
    <property type="match status" value="1"/>
</dbReference>
<name>A0A7T1AMZ0_ATRLM</name>
<proteinExistence type="predicted"/>
<dbReference type="Proteomes" id="UP000594463">
    <property type="component" value="Chromosome"/>
</dbReference>